<dbReference type="Proteomes" id="UP000294543">
    <property type="component" value="Unassembled WGS sequence"/>
</dbReference>
<proteinExistence type="predicted"/>
<protein>
    <submittedName>
        <fullName evidence="1">Uncharacterized protein</fullName>
    </submittedName>
</protein>
<name>A0A4R4VMN2_9ACTN</name>
<dbReference type="RefSeq" id="WP_132520131.1">
    <property type="nucleotide sequence ID" value="NZ_SMKP01000326.1"/>
</dbReference>
<evidence type="ECO:0000313" key="2">
    <source>
        <dbReference type="Proteomes" id="UP000294543"/>
    </source>
</evidence>
<accession>A0A4R4VMN2</accession>
<organism evidence="1 2">
    <name type="scientific">Nonomuraea diastatica</name>
    <dbReference type="NCBI Taxonomy" id="1848329"/>
    <lineage>
        <taxon>Bacteria</taxon>
        <taxon>Bacillati</taxon>
        <taxon>Actinomycetota</taxon>
        <taxon>Actinomycetes</taxon>
        <taxon>Streptosporangiales</taxon>
        <taxon>Streptosporangiaceae</taxon>
        <taxon>Nonomuraea</taxon>
    </lineage>
</organism>
<sequence length="111" mass="12085">MTSGSMLCRRRLSGCAPRRLFRAFAIAQVDWARSEAFLDPTDSFADVTVYRFLPVADPTVGTAAVAAFIDRPLLPVPPLHAGRSDDRVGLRALIGNCPTVDDRAVPRLMNS</sequence>
<reference evidence="1 2" key="1">
    <citation type="submission" date="2019-03" db="EMBL/GenBank/DDBJ databases">
        <title>Draft genome sequences of novel Actinobacteria.</title>
        <authorList>
            <person name="Sahin N."/>
            <person name="Ay H."/>
            <person name="Saygin H."/>
        </authorList>
    </citation>
    <scope>NUCLEOTIDE SEQUENCE [LARGE SCALE GENOMIC DNA]</scope>
    <source>
        <strain evidence="1 2">KC712</strain>
    </source>
</reference>
<gene>
    <name evidence="1" type="ORF">E1294_50695</name>
</gene>
<keyword evidence="2" id="KW-1185">Reference proteome</keyword>
<comment type="caution">
    <text evidence="1">The sequence shown here is derived from an EMBL/GenBank/DDBJ whole genome shotgun (WGS) entry which is preliminary data.</text>
</comment>
<dbReference type="AlphaFoldDB" id="A0A4R4VMN2"/>
<dbReference type="EMBL" id="SMKP01000326">
    <property type="protein sequence ID" value="TDD03455.1"/>
    <property type="molecule type" value="Genomic_DNA"/>
</dbReference>
<evidence type="ECO:0000313" key="1">
    <source>
        <dbReference type="EMBL" id="TDD03455.1"/>
    </source>
</evidence>